<dbReference type="PANTHER" id="PTHR33498:SF1">
    <property type="entry name" value="TRANSPOSASE FOR INSERTION SEQUENCE ELEMENT IS1557"/>
    <property type="match status" value="1"/>
</dbReference>
<accession>A0A0D8HJQ6</accession>
<evidence type="ECO:0000259" key="1">
    <source>
        <dbReference type="Pfam" id="PF01610"/>
    </source>
</evidence>
<evidence type="ECO:0000313" key="4">
    <source>
        <dbReference type="Proteomes" id="UP000032360"/>
    </source>
</evidence>
<dbReference type="EMBL" id="JXYS01000102">
    <property type="protein sequence ID" value="KJF16027.1"/>
    <property type="molecule type" value="Genomic_DNA"/>
</dbReference>
<gene>
    <name evidence="3" type="ORF">AXFE_18030</name>
    <name evidence="2" type="ORF">AXFE_31010</name>
</gene>
<protein>
    <recommendedName>
        <fullName evidence="1">Transposase IS204/IS1001/IS1096/IS1165 DDE domain-containing protein</fullName>
    </recommendedName>
</protein>
<dbReference type="Pfam" id="PF01610">
    <property type="entry name" value="DDE_Tnp_ISL3"/>
    <property type="match status" value="1"/>
</dbReference>
<evidence type="ECO:0000313" key="2">
    <source>
        <dbReference type="EMBL" id="KJF16027.1"/>
    </source>
</evidence>
<dbReference type="EMBL" id="JXYS01000052">
    <property type="protein sequence ID" value="KJF17321.1"/>
    <property type="molecule type" value="Genomic_DNA"/>
</dbReference>
<comment type="caution">
    <text evidence="3">The sequence shown here is derived from an EMBL/GenBank/DDBJ whole genome shotgun (WGS) entry which is preliminary data.</text>
</comment>
<sequence>MVADPFHLIKLANTRLDEVRRRVQQNILGHRGRGGDPLYRIRRLLTMAKERLTEGANAKLTHLLELGDPDNEVATAWRAKESLRELYTYRDPKLASDHLDALISDFTDNQRPPEVQLLGRTLKSWHDEILAWHTSFVTNGPTESMNNLIKRIKRIAFGMTNFANFRIRALLAAGKPDWSLLATVTPVTTQISSALGS</sequence>
<feature type="domain" description="Transposase IS204/IS1001/IS1096/IS1165 DDE" evidence="1">
    <location>
        <begin position="1"/>
        <end position="168"/>
    </location>
</feature>
<dbReference type="Proteomes" id="UP000032360">
    <property type="component" value="Unassembled WGS sequence"/>
</dbReference>
<proteinExistence type="predicted"/>
<name>A0A0D8HJQ6_9ACTN</name>
<dbReference type="PANTHER" id="PTHR33498">
    <property type="entry name" value="TRANSPOSASE FOR INSERTION SEQUENCE ELEMENT IS1557"/>
    <property type="match status" value="1"/>
</dbReference>
<dbReference type="InterPro" id="IPR002560">
    <property type="entry name" value="Transposase_DDE"/>
</dbReference>
<evidence type="ECO:0000313" key="3">
    <source>
        <dbReference type="EMBL" id="KJF17321.1"/>
    </source>
</evidence>
<reference evidence="3 4" key="1">
    <citation type="submission" date="2015-01" db="EMBL/GenBank/DDBJ databases">
        <title>Draft genome of the acidophilic iron oxidizer Acidithrix ferrooxidans strain Py-F3.</title>
        <authorList>
            <person name="Poehlein A."/>
            <person name="Eisen S."/>
            <person name="Schloemann M."/>
            <person name="Johnson B.D."/>
            <person name="Daniel R."/>
            <person name="Muehling M."/>
        </authorList>
    </citation>
    <scope>NUCLEOTIDE SEQUENCE [LARGE SCALE GENOMIC DNA]</scope>
    <source>
        <strain evidence="3 4">Py-F3</strain>
    </source>
</reference>
<dbReference type="InterPro" id="IPR047951">
    <property type="entry name" value="Transpos_ISL3"/>
</dbReference>
<dbReference type="AlphaFoldDB" id="A0A0D8HJQ6"/>
<organism evidence="3 4">
    <name type="scientific">Acidithrix ferrooxidans</name>
    <dbReference type="NCBI Taxonomy" id="1280514"/>
    <lineage>
        <taxon>Bacteria</taxon>
        <taxon>Bacillati</taxon>
        <taxon>Actinomycetota</taxon>
        <taxon>Acidimicrobiia</taxon>
        <taxon>Acidimicrobiales</taxon>
        <taxon>Acidimicrobiaceae</taxon>
        <taxon>Acidithrix</taxon>
    </lineage>
</organism>
<keyword evidence="4" id="KW-1185">Reference proteome</keyword>